<comment type="caution">
    <text evidence="2">The sequence shown here is derived from an EMBL/GenBank/DDBJ whole genome shotgun (WGS) entry which is preliminary data.</text>
</comment>
<accession>A0AAN8X5R2</accession>
<proteinExistence type="predicted"/>
<evidence type="ECO:0000313" key="2">
    <source>
        <dbReference type="EMBL" id="KAK7072635.1"/>
    </source>
</evidence>
<feature type="transmembrane region" description="Helical" evidence="1">
    <location>
        <begin position="12"/>
        <end position="31"/>
    </location>
</feature>
<keyword evidence="3" id="KW-1185">Reference proteome</keyword>
<reference evidence="2 3" key="1">
    <citation type="submission" date="2023-11" db="EMBL/GenBank/DDBJ databases">
        <title>Halocaridina rubra genome assembly.</title>
        <authorList>
            <person name="Smith C."/>
        </authorList>
    </citation>
    <scope>NUCLEOTIDE SEQUENCE [LARGE SCALE GENOMIC DNA]</scope>
    <source>
        <strain evidence="2">EP-1</strain>
        <tissue evidence="2">Whole</tissue>
    </source>
</reference>
<evidence type="ECO:0000256" key="1">
    <source>
        <dbReference type="SAM" id="Phobius"/>
    </source>
</evidence>
<sequence length="122" mass="14355">VNILADLSPEMHINGIVRAAYAFFVNVWVPFRHMDKDMFKNIYETYMRPTVEYAAPFWNPHLKKHEDDERKGCSFRVIHQGDVIWTTRLGSPKGGFRQHPLLHVWETRSQIDLRKASARCSK</sequence>
<protein>
    <submittedName>
        <fullName evidence="2">Uncharacterized protein</fullName>
    </submittedName>
</protein>
<feature type="non-terminal residue" evidence="2">
    <location>
        <position position="1"/>
    </location>
</feature>
<organism evidence="2 3">
    <name type="scientific">Halocaridina rubra</name>
    <name type="common">Hawaiian red shrimp</name>
    <dbReference type="NCBI Taxonomy" id="373956"/>
    <lineage>
        <taxon>Eukaryota</taxon>
        <taxon>Metazoa</taxon>
        <taxon>Ecdysozoa</taxon>
        <taxon>Arthropoda</taxon>
        <taxon>Crustacea</taxon>
        <taxon>Multicrustacea</taxon>
        <taxon>Malacostraca</taxon>
        <taxon>Eumalacostraca</taxon>
        <taxon>Eucarida</taxon>
        <taxon>Decapoda</taxon>
        <taxon>Pleocyemata</taxon>
        <taxon>Caridea</taxon>
        <taxon>Atyoidea</taxon>
        <taxon>Atyidae</taxon>
        <taxon>Halocaridina</taxon>
    </lineage>
</organism>
<keyword evidence="1" id="KW-0472">Membrane</keyword>
<evidence type="ECO:0000313" key="3">
    <source>
        <dbReference type="Proteomes" id="UP001381693"/>
    </source>
</evidence>
<keyword evidence="1" id="KW-0812">Transmembrane</keyword>
<name>A0AAN8X5R2_HALRR</name>
<dbReference type="Proteomes" id="UP001381693">
    <property type="component" value="Unassembled WGS sequence"/>
</dbReference>
<dbReference type="EMBL" id="JAXCGZ010013393">
    <property type="protein sequence ID" value="KAK7072635.1"/>
    <property type="molecule type" value="Genomic_DNA"/>
</dbReference>
<gene>
    <name evidence="2" type="ORF">SK128_003439</name>
</gene>
<dbReference type="AlphaFoldDB" id="A0AAN8X5R2"/>
<keyword evidence="1" id="KW-1133">Transmembrane helix</keyword>